<dbReference type="AlphaFoldDB" id="A0A6J4S7Q7"/>
<evidence type="ECO:0000256" key="6">
    <source>
        <dbReference type="SAM" id="Phobius"/>
    </source>
</evidence>
<dbReference type="Pfam" id="PF01594">
    <property type="entry name" value="AI-2E_transport"/>
    <property type="match status" value="1"/>
</dbReference>
<dbReference type="PANTHER" id="PTHR21716:SF64">
    <property type="entry name" value="AI-2 TRANSPORT PROTEIN TQSA"/>
    <property type="match status" value="1"/>
</dbReference>
<keyword evidence="5 6" id="KW-0472">Membrane</keyword>
<keyword evidence="4 6" id="KW-1133">Transmembrane helix</keyword>
<evidence type="ECO:0000313" key="7">
    <source>
        <dbReference type="EMBL" id="CAA9491895.1"/>
    </source>
</evidence>
<evidence type="ECO:0008006" key="8">
    <source>
        <dbReference type="Google" id="ProtNLM"/>
    </source>
</evidence>
<dbReference type="PANTHER" id="PTHR21716">
    <property type="entry name" value="TRANSMEMBRANE PROTEIN"/>
    <property type="match status" value="1"/>
</dbReference>
<dbReference type="InterPro" id="IPR002549">
    <property type="entry name" value="AI-2E-like"/>
</dbReference>
<evidence type="ECO:0000256" key="4">
    <source>
        <dbReference type="ARBA" id="ARBA00022989"/>
    </source>
</evidence>
<feature type="transmembrane region" description="Helical" evidence="6">
    <location>
        <begin position="256"/>
        <end position="278"/>
    </location>
</feature>
<evidence type="ECO:0000256" key="5">
    <source>
        <dbReference type="ARBA" id="ARBA00023136"/>
    </source>
</evidence>
<feature type="transmembrane region" description="Helical" evidence="6">
    <location>
        <begin position="134"/>
        <end position="157"/>
    </location>
</feature>
<dbReference type="RefSeq" id="WP_294171626.1">
    <property type="nucleotide sequence ID" value="NZ_CADCVZ010000005.1"/>
</dbReference>
<feature type="transmembrane region" description="Helical" evidence="6">
    <location>
        <begin position="7"/>
        <end position="24"/>
    </location>
</feature>
<feature type="transmembrane region" description="Helical" evidence="6">
    <location>
        <begin position="30"/>
        <end position="48"/>
    </location>
</feature>
<comment type="subcellular location">
    <subcellularLocation>
        <location evidence="1">Membrane</location>
        <topology evidence="1">Multi-pass membrane protein</topology>
    </subcellularLocation>
</comment>
<feature type="transmembrane region" description="Helical" evidence="6">
    <location>
        <begin position="193"/>
        <end position="215"/>
    </location>
</feature>
<organism evidence="7">
    <name type="scientific">uncultured Sphingomonas sp</name>
    <dbReference type="NCBI Taxonomy" id="158754"/>
    <lineage>
        <taxon>Bacteria</taxon>
        <taxon>Pseudomonadati</taxon>
        <taxon>Pseudomonadota</taxon>
        <taxon>Alphaproteobacteria</taxon>
        <taxon>Sphingomonadales</taxon>
        <taxon>Sphingomonadaceae</taxon>
        <taxon>Sphingomonas</taxon>
        <taxon>environmental samples</taxon>
    </lineage>
</organism>
<protein>
    <recommendedName>
        <fullName evidence="8">AI-2E family transporter</fullName>
    </recommendedName>
</protein>
<evidence type="ECO:0000256" key="3">
    <source>
        <dbReference type="ARBA" id="ARBA00022692"/>
    </source>
</evidence>
<evidence type="ECO:0000256" key="2">
    <source>
        <dbReference type="ARBA" id="ARBA00009773"/>
    </source>
</evidence>
<dbReference type="EMBL" id="CADCVZ010000005">
    <property type="protein sequence ID" value="CAA9491895.1"/>
    <property type="molecule type" value="Genomic_DNA"/>
</dbReference>
<feature type="transmembrane region" description="Helical" evidence="6">
    <location>
        <begin position="60"/>
        <end position="82"/>
    </location>
</feature>
<comment type="similarity">
    <text evidence="2">Belongs to the autoinducer-2 exporter (AI-2E) (TC 2.A.86) family.</text>
</comment>
<keyword evidence="3 6" id="KW-0812">Transmembrane</keyword>
<dbReference type="GO" id="GO:0055085">
    <property type="term" value="P:transmembrane transport"/>
    <property type="evidence" value="ECO:0007669"/>
    <property type="project" value="TreeGrafter"/>
</dbReference>
<dbReference type="GO" id="GO:0016020">
    <property type="term" value="C:membrane"/>
    <property type="evidence" value="ECO:0007669"/>
    <property type="project" value="UniProtKB-SubCell"/>
</dbReference>
<gene>
    <name evidence="7" type="ORF">AVDCRST_MAG09-153</name>
</gene>
<accession>A0A6J4S7Q7</accession>
<feature type="transmembrane region" description="Helical" evidence="6">
    <location>
        <begin position="298"/>
        <end position="322"/>
    </location>
</feature>
<proteinExistence type="inferred from homology"/>
<name>A0A6J4S7Q7_9SPHN</name>
<sequence>MNSRRQIGIASVIIGTAASLALLYFLRNIIIPLVVAMVLVVLVQALVRAIGHRWRWMPDWLVAVLAALTIIVTSAIAIYVLVQGVTQMVGQGPALVARIEGLLQDARRTWGVEQPLHVSTVIGQVSLPQLAGRLLTGVQGLFSALVLVILYFVFLLAERQKVARKVRNMAASRAQSSAILQGLEQVGEDIETYIWVQTLTGLMLAGGSALIMFAVGLDNALFWTFVLFLLSFIPILGVTIGSVAPALFALLQFPTLWPAIIIFGGIQVIAFVVGNLVYPTMQAQTQNISPVATLLSLAFWTALWGMPGAFLSVPLTLILMLICAKFDSSRWVAVLLSNDGAPYALSHQARADAARHRHQDAEAEA</sequence>
<reference evidence="7" key="1">
    <citation type="submission" date="2020-02" db="EMBL/GenBank/DDBJ databases">
        <authorList>
            <person name="Meier V. D."/>
        </authorList>
    </citation>
    <scope>NUCLEOTIDE SEQUENCE</scope>
    <source>
        <strain evidence="7">AVDCRST_MAG09</strain>
    </source>
</reference>
<evidence type="ECO:0000256" key="1">
    <source>
        <dbReference type="ARBA" id="ARBA00004141"/>
    </source>
</evidence>
<feature type="transmembrane region" description="Helical" evidence="6">
    <location>
        <begin position="221"/>
        <end position="244"/>
    </location>
</feature>